<reference evidence="1 2" key="2">
    <citation type="journal article" date="2012" name="Stand. Genomic Sci.">
        <title>Complete genome sequence of the sulfate-reducing firmicute Desulfotomaculum ruminis type strain (DL(T)).</title>
        <authorList>
            <person name="Spring S."/>
            <person name="Visser M."/>
            <person name="Lu M."/>
            <person name="Copeland A."/>
            <person name="Lapidus A."/>
            <person name="Lucas S."/>
            <person name="Cheng J.F."/>
            <person name="Han C."/>
            <person name="Tapia R."/>
            <person name="Goodwin L.A."/>
            <person name="Pitluck S."/>
            <person name="Ivanova N."/>
            <person name="Land M."/>
            <person name="Hauser L."/>
            <person name="Larimer F."/>
            <person name="Rohde M."/>
            <person name="Goker M."/>
            <person name="Detter J.C."/>
            <person name="Kyrpides N.C."/>
            <person name="Woyke T."/>
            <person name="Schaap P.J."/>
            <person name="Plugge C.M."/>
            <person name="Muyzer G."/>
            <person name="Kuever J."/>
            <person name="Pereira I.A."/>
            <person name="Parshina S.N."/>
            <person name="Bernier-Latmani R."/>
            <person name="Stams A.J."/>
            <person name="Klenk H.P."/>
        </authorList>
    </citation>
    <scope>NUCLEOTIDE SEQUENCE [LARGE SCALE GENOMIC DNA]</scope>
    <source>
        <strain evidence="2">ATCC 23193 / DSM 2154 / NCIB 8452 / DL</strain>
    </source>
</reference>
<organism evidence="1 2">
    <name type="scientific">Desulforamulus ruminis (strain ATCC 23193 / DSM 2154 / NCIMB 8452 / DL)</name>
    <name type="common">Desulfotomaculum ruminis</name>
    <dbReference type="NCBI Taxonomy" id="696281"/>
    <lineage>
        <taxon>Bacteria</taxon>
        <taxon>Bacillati</taxon>
        <taxon>Bacillota</taxon>
        <taxon>Clostridia</taxon>
        <taxon>Eubacteriales</taxon>
        <taxon>Peptococcaceae</taxon>
        <taxon>Desulforamulus</taxon>
    </lineage>
</organism>
<evidence type="ECO:0000313" key="1">
    <source>
        <dbReference type="EMBL" id="AEG58737.1"/>
    </source>
</evidence>
<dbReference type="HOGENOM" id="CLU_1841917_0_0_9"/>
<gene>
    <name evidence="1" type="ordered locus">Desru_0449</name>
</gene>
<accession>F6DRI3</accession>
<reference evidence="2" key="1">
    <citation type="submission" date="2011-05" db="EMBL/GenBank/DDBJ databases">
        <title>Complete sequence of Desulfotomaculum ruminis DSM 2154.</title>
        <authorList>
            <person name="Lucas S."/>
            <person name="Copeland A."/>
            <person name="Lapidus A."/>
            <person name="Cheng J.-F."/>
            <person name="Goodwin L."/>
            <person name="Pitluck S."/>
            <person name="Lu M."/>
            <person name="Detter J.C."/>
            <person name="Han C."/>
            <person name="Tapia R."/>
            <person name="Land M."/>
            <person name="Hauser L."/>
            <person name="Kyrpides N."/>
            <person name="Ivanova N."/>
            <person name="Mikhailova N."/>
            <person name="Pagani I."/>
            <person name="Stams A.J.M."/>
            <person name="Plugge C.M."/>
            <person name="Muyzer G."/>
            <person name="Kuever J."/>
            <person name="Parshina S.N."/>
            <person name="Ivanova A.E."/>
            <person name="Nazina T.N."/>
            <person name="Brambilla E."/>
            <person name="Spring S."/>
            <person name="Klenk H.-P."/>
            <person name="Woyke T."/>
        </authorList>
    </citation>
    <scope>NUCLEOTIDE SEQUENCE [LARGE SCALE GENOMIC DNA]</scope>
    <source>
        <strain evidence="2">ATCC 23193 / DSM 2154 / NCIB 8452 / DL</strain>
    </source>
</reference>
<proteinExistence type="predicted"/>
<evidence type="ECO:0000313" key="2">
    <source>
        <dbReference type="Proteomes" id="UP000009234"/>
    </source>
</evidence>
<dbReference type="AlphaFoldDB" id="F6DRI3"/>
<name>F6DRI3_DESRL</name>
<dbReference type="KEGG" id="dru:Desru_0449"/>
<sequence length="139" mass="15909">MRTVSFFFHKQKTKELPLLVRPPLVFLYQFVTYYNIISGCHPKRKNRVYTYDELNRLTSVIYQNSQKIGKTRAAPKAVAVGLSTVISEIQANIRPFPLLWAGYICSIVCPLRTEVDYSNSSVLKYLSPRSGKIMTMVPS</sequence>
<dbReference type="EMBL" id="CP002780">
    <property type="protein sequence ID" value="AEG58737.1"/>
    <property type="molecule type" value="Genomic_DNA"/>
</dbReference>
<dbReference type="Proteomes" id="UP000009234">
    <property type="component" value="Chromosome"/>
</dbReference>
<keyword evidence="2" id="KW-1185">Reference proteome</keyword>
<protein>
    <submittedName>
        <fullName evidence="1">Uncharacterized protein</fullName>
    </submittedName>
</protein>